<dbReference type="InterPro" id="IPR012332">
    <property type="entry name" value="Autotransporter_pectin_lyase_C"/>
</dbReference>
<sequence>MAPTPAHAVRTCSPGDAGVSAVPGPIDINTAAEAIDCENVFDRNNSGDPVIDLQTYGGGHPITLDNSGDLTSPDDRGIRAYSRGSNSAVSVTNTGDIDSDRTAIYARTSGTNSTLYVSNSGHLTVGYSGIWAVTGVGGADGGSITVINTGDMDLESPGVALDANSYGTGSTISITNSGAIAGARYGVNARATGDDAAIDITNSGELRAVNDAANLNFRAFGIDANAYGEGSGIDIVNSGDIRASGPEGYAYGINAESRDNDSAVHITNSASIQASAPDGEARGINAETDGDRSSIEMVNDGDIDASADDYATGLYARSTGNESEITITNSGNVRASTSSTDYYATGIFAYTTGTNSSITIENSGSVYAEGMLSTGIYVYSQSANPTTITNTGEIGASSNLAIDVYGQGTSDIYNAGTITGYMKLTDQRDRFFNQTGGLFEAKETSLFGEGDDLFRNEAGGTVHVDGNASFEDLERFENRGLISLADGQAGDSFTISNTPGGMDTSFVGSGNSTLAVDAVLAGPGNSSSDSLTIEGSATGVTTLQVNNLNPGLGVFNGSGLRIVTATGPTPNPNAFQLDQPVDAGFFNYDLFFTPTGAAYGPGVPSYIGGAEPHYEPASSVTPAVWVKGSGGWLDRDDSVQTTAYGRGVSFNLDRDLETIDFQTGLDMGKRDLWSPGDALVFGVLGGFVSANLDYDSLARRFNFSGGQIGAYATYLNGGLFVDTLANLHLYELEAGGNAGFPDSLDANTFGLRSDAGYRFGSFSGGAFIEPLATLEVTWADIDGFSVGGNSISFDDDPNVRGRLGLRTGTTMEAWEGTLMEPFVTGSLWGNLSGDNQATLVSSGTTFTFQDDLQDVWGEVSAGVNFFNFSETTTVFAKADVTFGDDISGIGGKAGMRVAW</sequence>
<organism evidence="2 3">
    <name type="scientific">Methyloligella solikamskensis</name>
    <dbReference type="NCBI Taxonomy" id="1177756"/>
    <lineage>
        <taxon>Bacteria</taxon>
        <taxon>Pseudomonadati</taxon>
        <taxon>Pseudomonadota</taxon>
        <taxon>Alphaproteobacteria</taxon>
        <taxon>Hyphomicrobiales</taxon>
        <taxon>Hyphomicrobiaceae</taxon>
        <taxon>Methyloligella</taxon>
    </lineage>
</organism>
<reference evidence="3" key="1">
    <citation type="journal article" date="2019" name="Int. J. Syst. Evol. Microbiol.">
        <title>The Global Catalogue of Microorganisms (GCM) 10K type strain sequencing project: providing services to taxonomists for standard genome sequencing and annotation.</title>
        <authorList>
            <consortium name="The Broad Institute Genomics Platform"/>
            <consortium name="The Broad Institute Genome Sequencing Center for Infectious Disease"/>
            <person name="Wu L."/>
            <person name="Ma J."/>
        </authorList>
    </citation>
    <scope>NUCLEOTIDE SEQUENCE [LARGE SCALE GENOMIC DNA]</scope>
    <source>
        <strain evidence="3">CCUG 61697</strain>
    </source>
</reference>
<dbReference type="SUPFAM" id="SSF103515">
    <property type="entry name" value="Autotransporter"/>
    <property type="match status" value="1"/>
</dbReference>
<dbReference type="SUPFAM" id="SSF51126">
    <property type="entry name" value="Pectin lyase-like"/>
    <property type="match status" value="1"/>
</dbReference>
<dbReference type="InterPro" id="IPR005546">
    <property type="entry name" value="Autotransporte_beta"/>
</dbReference>
<protein>
    <submittedName>
        <fullName evidence="2">Autotransporter domain-containing protein</fullName>
    </submittedName>
</protein>
<dbReference type="PROSITE" id="PS51208">
    <property type="entry name" value="AUTOTRANSPORTER"/>
    <property type="match status" value="1"/>
</dbReference>
<evidence type="ECO:0000313" key="2">
    <source>
        <dbReference type="EMBL" id="MFD0986635.1"/>
    </source>
</evidence>
<gene>
    <name evidence="2" type="ORF">ACFQ2F_05945</name>
</gene>
<dbReference type="Pfam" id="PF03797">
    <property type="entry name" value="Autotransporter"/>
    <property type="match status" value="1"/>
</dbReference>
<comment type="caution">
    <text evidence="2">The sequence shown here is derived from an EMBL/GenBank/DDBJ whole genome shotgun (WGS) entry which is preliminary data.</text>
</comment>
<dbReference type="Proteomes" id="UP001597102">
    <property type="component" value="Unassembled WGS sequence"/>
</dbReference>
<dbReference type="RefSeq" id="WP_379087145.1">
    <property type="nucleotide sequence ID" value="NZ_JBHTJO010000001.1"/>
</dbReference>
<keyword evidence="3" id="KW-1185">Reference proteome</keyword>
<dbReference type="SMART" id="SM00869">
    <property type="entry name" value="Autotransporter"/>
    <property type="match status" value="1"/>
</dbReference>
<proteinExistence type="predicted"/>
<dbReference type="Gene3D" id="2.160.20.20">
    <property type="match status" value="1"/>
</dbReference>
<accession>A0ABW3J909</accession>
<evidence type="ECO:0000259" key="1">
    <source>
        <dbReference type="PROSITE" id="PS51208"/>
    </source>
</evidence>
<evidence type="ECO:0000313" key="3">
    <source>
        <dbReference type="Proteomes" id="UP001597102"/>
    </source>
</evidence>
<dbReference type="InterPro" id="IPR036709">
    <property type="entry name" value="Autotransporte_beta_dom_sf"/>
</dbReference>
<dbReference type="InterPro" id="IPR011050">
    <property type="entry name" value="Pectin_lyase_fold/virulence"/>
</dbReference>
<dbReference type="EMBL" id="JBHTJO010000001">
    <property type="protein sequence ID" value="MFD0986635.1"/>
    <property type="molecule type" value="Genomic_DNA"/>
</dbReference>
<feature type="domain" description="Autotransporter" evidence="1">
    <location>
        <begin position="617"/>
        <end position="899"/>
    </location>
</feature>
<name>A0ABW3J909_9HYPH</name>
<dbReference type="Gene3D" id="2.40.128.130">
    <property type="entry name" value="Autotransporter beta-domain"/>
    <property type="match status" value="1"/>
</dbReference>